<dbReference type="InterPro" id="IPR011990">
    <property type="entry name" value="TPR-like_helical_dom_sf"/>
</dbReference>
<keyword evidence="2" id="KW-1185">Reference proteome</keyword>
<gene>
    <name evidence="1" type="ORF">GCM10023338_16430</name>
</gene>
<evidence type="ECO:0000313" key="2">
    <source>
        <dbReference type="Proteomes" id="UP001500631"/>
    </source>
</evidence>
<dbReference type="PROSITE" id="PS51257">
    <property type="entry name" value="PROKAR_LIPOPROTEIN"/>
    <property type="match status" value="1"/>
</dbReference>
<proteinExistence type="predicted"/>
<dbReference type="SUPFAM" id="SSF81901">
    <property type="entry name" value="HCP-like"/>
    <property type="match status" value="2"/>
</dbReference>
<reference evidence="2" key="1">
    <citation type="journal article" date="2019" name="Int. J. Syst. Evol. Microbiol.">
        <title>The Global Catalogue of Microorganisms (GCM) 10K type strain sequencing project: providing services to taxonomists for standard genome sequencing and annotation.</title>
        <authorList>
            <consortium name="The Broad Institute Genomics Platform"/>
            <consortium name="The Broad Institute Genome Sequencing Center for Infectious Disease"/>
            <person name="Wu L."/>
            <person name="Ma J."/>
        </authorList>
    </citation>
    <scope>NUCLEOTIDE SEQUENCE [LARGE SCALE GENOMIC DNA]</scope>
    <source>
        <strain evidence="2">JCM 18424</strain>
    </source>
</reference>
<dbReference type="InterPro" id="IPR050767">
    <property type="entry name" value="Sel1_AlgK"/>
</dbReference>
<accession>A0ABP9MX31</accession>
<name>A0ABP9MX31_9GAMM</name>
<dbReference type="Gene3D" id="1.25.40.10">
    <property type="entry name" value="Tetratricopeptide repeat domain"/>
    <property type="match status" value="2"/>
</dbReference>
<sequence length="286" mass="31650">MKHTIITTLLLSCILTACNSVPPQDIKTLSAESLYYKGVQNLSGNGIPRDEAKALQYFKAASDKGYISADNAIAVMYDEGIAVKADKEIALQYYAKAAKSQDTAALYNLAAFYYENDPSNPKLQQYLEQAIDHKDGDALSLQARIQMRNGNLNEAYRLFAKAAKVQHPDALFYLYLMNKEGKGTRKNKNLSMTYLKKAAELRQPEALFILGTMYLQGDELPQDKPKAFDLLNKAAKAGHIKATVNLAIMYQKGDGIDQDLSKSIQLLKIAAAQGDQQAIQTLQTIK</sequence>
<dbReference type="InterPro" id="IPR006597">
    <property type="entry name" value="Sel1-like"/>
</dbReference>
<dbReference type="RefSeq" id="WP_077925787.1">
    <property type="nucleotide sequence ID" value="NZ_BAABKE010000005.1"/>
</dbReference>
<dbReference type="SMART" id="SM00671">
    <property type="entry name" value="SEL1"/>
    <property type="match status" value="7"/>
</dbReference>
<dbReference type="Pfam" id="PF08238">
    <property type="entry name" value="Sel1"/>
    <property type="match status" value="7"/>
</dbReference>
<organism evidence="1 2">
    <name type="scientific">Wohlfahrtiimonas larvae</name>
    <dbReference type="NCBI Taxonomy" id="1157986"/>
    <lineage>
        <taxon>Bacteria</taxon>
        <taxon>Pseudomonadati</taxon>
        <taxon>Pseudomonadota</taxon>
        <taxon>Gammaproteobacteria</taxon>
        <taxon>Cardiobacteriales</taxon>
        <taxon>Ignatzschineriaceae</taxon>
        <taxon>Wohlfahrtiimonas</taxon>
    </lineage>
</organism>
<dbReference type="EMBL" id="BAABKE010000005">
    <property type="protein sequence ID" value="GAA5101057.1"/>
    <property type="molecule type" value="Genomic_DNA"/>
</dbReference>
<evidence type="ECO:0008006" key="3">
    <source>
        <dbReference type="Google" id="ProtNLM"/>
    </source>
</evidence>
<evidence type="ECO:0000313" key="1">
    <source>
        <dbReference type="EMBL" id="GAA5101057.1"/>
    </source>
</evidence>
<dbReference type="Proteomes" id="UP001500631">
    <property type="component" value="Unassembled WGS sequence"/>
</dbReference>
<comment type="caution">
    <text evidence="1">The sequence shown here is derived from an EMBL/GenBank/DDBJ whole genome shotgun (WGS) entry which is preliminary data.</text>
</comment>
<dbReference type="PANTHER" id="PTHR11102:SF160">
    <property type="entry name" value="ERAD-ASSOCIATED E3 UBIQUITIN-PROTEIN LIGASE COMPONENT HRD3"/>
    <property type="match status" value="1"/>
</dbReference>
<protein>
    <recommendedName>
        <fullName evidence="3">Sel1 repeat family protein</fullName>
    </recommendedName>
</protein>
<dbReference type="PANTHER" id="PTHR11102">
    <property type="entry name" value="SEL-1-LIKE PROTEIN"/>
    <property type="match status" value="1"/>
</dbReference>